<comment type="caution">
    <text evidence="1">The sequence shown here is derived from an EMBL/GenBank/DDBJ whole genome shotgun (WGS) entry which is preliminary data.</text>
</comment>
<name>R2V188_9ENTE</name>
<proteinExistence type="predicted"/>
<dbReference type="EMBL" id="ASWH01000005">
    <property type="protein sequence ID" value="EOW77213.1"/>
    <property type="molecule type" value="Genomic_DNA"/>
</dbReference>
<dbReference type="AlphaFoldDB" id="R2V188"/>
<evidence type="ECO:0000313" key="2">
    <source>
        <dbReference type="EMBL" id="EOW77213.1"/>
    </source>
</evidence>
<protein>
    <submittedName>
        <fullName evidence="1">Uncharacterized protein</fullName>
    </submittedName>
</protein>
<dbReference type="EMBL" id="AJDQ01000034">
    <property type="protein sequence ID" value="EOI51476.1"/>
    <property type="molecule type" value="Genomic_DNA"/>
</dbReference>
<sequence length="89" mass="10346">MDEVVYLVFLEEKENSGLELGVFSDRSKAIKCFAEKVQVCQMKWENAQSVDKVVKIGSPDQKTVCWSQKDFSQTWHFQKINLNEIKKVC</sequence>
<reference evidence="1 3" key="1">
    <citation type="submission" date="2013-02" db="EMBL/GenBank/DDBJ databases">
        <title>The Genome Sequence of Enterococcus gilvus ATCC BAA-350.</title>
        <authorList>
            <consortium name="The Broad Institute Genome Sequencing Platform"/>
            <consortium name="The Broad Institute Genome Sequencing Center for Infectious Disease"/>
            <person name="Earl A.M."/>
            <person name="Gilmore M.S."/>
            <person name="Lebreton F."/>
            <person name="Walker B."/>
            <person name="Young S.K."/>
            <person name="Zeng Q."/>
            <person name="Gargeya S."/>
            <person name="Fitzgerald M."/>
            <person name="Haas B."/>
            <person name="Abouelleil A."/>
            <person name="Alvarado L."/>
            <person name="Arachchi H.M."/>
            <person name="Berlin A.M."/>
            <person name="Chapman S.B."/>
            <person name="Dewar J."/>
            <person name="Goldberg J."/>
            <person name="Griggs A."/>
            <person name="Gujja S."/>
            <person name="Hansen M."/>
            <person name="Howarth C."/>
            <person name="Imamovic A."/>
            <person name="Larimer J."/>
            <person name="McCowan C."/>
            <person name="Murphy C."/>
            <person name="Neiman D."/>
            <person name="Pearson M."/>
            <person name="Priest M."/>
            <person name="Roberts A."/>
            <person name="Saif S."/>
            <person name="Shea T."/>
            <person name="Sisk P."/>
            <person name="Sykes S."/>
            <person name="Wortman J."/>
            <person name="Nusbaum C."/>
            <person name="Birren B."/>
        </authorList>
    </citation>
    <scope>NUCLEOTIDE SEQUENCE [LARGE SCALE GENOMIC DNA]</scope>
    <source>
        <strain evidence="1 3">ATCC BAA-350</strain>
    </source>
</reference>
<evidence type="ECO:0000313" key="4">
    <source>
        <dbReference type="Proteomes" id="UP000014160"/>
    </source>
</evidence>
<evidence type="ECO:0000313" key="3">
    <source>
        <dbReference type="Proteomes" id="UP000013750"/>
    </source>
</evidence>
<organism evidence="1 3">
    <name type="scientific">Enterococcus gilvus ATCC BAA-350</name>
    <dbReference type="NCBI Taxonomy" id="1158614"/>
    <lineage>
        <taxon>Bacteria</taxon>
        <taxon>Bacillati</taxon>
        <taxon>Bacillota</taxon>
        <taxon>Bacilli</taxon>
        <taxon>Lactobacillales</taxon>
        <taxon>Enterococcaceae</taxon>
        <taxon>Enterococcus</taxon>
    </lineage>
</organism>
<dbReference type="PATRIC" id="fig|1158614.3.peg.4125"/>
<reference evidence="2 4" key="2">
    <citation type="submission" date="2013-03" db="EMBL/GenBank/DDBJ databases">
        <title>The Genome Sequence of Enterococcus gilvus ATCC BAA-350 (PacBio/Illumina hybrid assembly).</title>
        <authorList>
            <consortium name="The Broad Institute Genomics Platform"/>
            <consortium name="The Broad Institute Genome Sequencing Center for Infectious Disease"/>
            <person name="Earl A."/>
            <person name="Russ C."/>
            <person name="Gilmore M."/>
            <person name="Surin D."/>
            <person name="Walker B."/>
            <person name="Young S."/>
            <person name="Zeng Q."/>
            <person name="Gargeya S."/>
            <person name="Fitzgerald M."/>
            <person name="Haas B."/>
            <person name="Abouelleil A."/>
            <person name="Allen A.W."/>
            <person name="Alvarado L."/>
            <person name="Arachchi H.M."/>
            <person name="Berlin A.M."/>
            <person name="Chapman S.B."/>
            <person name="Gainer-Dewar J."/>
            <person name="Goldberg J."/>
            <person name="Griggs A."/>
            <person name="Gujja S."/>
            <person name="Hansen M."/>
            <person name="Howarth C."/>
            <person name="Imamovic A."/>
            <person name="Ireland A."/>
            <person name="Larimer J."/>
            <person name="McCowan C."/>
            <person name="Murphy C."/>
            <person name="Pearson M."/>
            <person name="Poon T.W."/>
            <person name="Priest M."/>
            <person name="Roberts A."/>
            <person name="Saif S."/>
            <person name="Shea T."/>
            <person name="Sisk P."/>
            <person name="Sykes S."/>
            <person name="Wortman J."/>
            <person name="Nusbaum C."/>
            <person name="Birren B."/>
        </authorList>
    </citation>
    <scope>NUCLEOTIDE SEQUENCE [LARGE SCALE GENOMIC DNA]</scope>
    <source>
        <strain evidence="2 4">ATCC BAA-350</strain>
    </source>
</reference>
<dbReference type="HOGENOM" id="CLU_2450042_0_0_9"/>
<dbReference type="RefSeq" id="WP_010782464.1">
    <property type="nucleotide sequence ID" value="NZ_ASWH01000005.1"/>
</dbReference>
<dbReference type="Proteomes" id="UP000013750">
    <property type="component" value="Unassembled WGS sequence"/>
</dbReference>
<evidence type="ECO:0000313" key="1">
    <source>
        <dbReference type="EMBL" id="EOI51476.1"/>
    </source>
</evidence>
<gene>
    <name evidence="2" type="ORF">I592_04189</name>
    <name evidence="1" type="ORF">UKC_04151</name>
</gene>
<accession>R2V188</accession>
<dbReference type="Proteomes" id="UP000014160">
    <property type="component" value="Unassembled WGS sequence"/>
</dbReference>
<keyword evidence="4" id="KW-1185">Reference proteome</keyword>